<organism evidence="1 2">
    <name type="scientific">Senna tora</name>
    <dbReference type="NCBI Taxonomy" id="362788"/>
    <lineage>
        <taxon>Eukaryota</taxon>
        <taxon>Viridiplantae</taxon>
        <taxon>Streptophyta</taxon>
        <taxon>Embryophyta</taxon>
        <taxon>Tracheophyta</taxon>
        <taxon>Spermatophyta</taxon>
        <taxon>Magnoliopsida</taxon>
        <taxon>eudicotyledons</taxon>
        <taxon>Gunneridae</taxon>
        <taxon>Pentapetalae</taxon>
        <taxon>rosids</taxon>
        <taxon>fabids</taxon>
        <taxon>Fabales</taxon>
        <taxon>Fabaceae</taxon>
        <taxon>Caesalpinioideae</taxon>
        <taxon>Cassia clade</taxon>
        <taxon>Senna</taxon>
    </lineage>
</organism>
<dbReference type="EMBL" id="JAAIUW010000008">
    <property type="protein sequence ID" value="KAF7820210.1"/>
    <property type="molecule type" value="Genomic_DNA"/>
</dbReference>
<protein>
    <submittedName>
        <fullName evidence="1">Uncharacterized protein</fullName>
    </submittedName>
</protein>
<sequence>MEGVVIGGMGDEEGPIMVVV</sequence>
<evidence type="ECO:0000313" key="2">
    <source>
        <dbReference type="Proteomes" id="UP000634136"/>
    </source>
</evidence>
<reference evidence="1" key="1">
    <citation type="submission" date="2020-09" db="EMBL/GenBank/DDBJ databases">
        <title>Genome-Enabled Discovery of Anthraquinone Biosynthesis in Senna tora.</title>
        <authorList>
            <person name="Kang S.-H."/>
            <person name="Pandey R.P."/>
            <person name="Lee C.-M."/>
            <person name="Sim J.-S."/>
            <person name="Jeong J.-T."/>
            <person name="Choi B.-S."/>
            <person name="Jung M."/>
            <person name="Ginzburg D."/>
            <person name="Zhao K."/>
            <person name="Won S.Y."/>
            <person name="Oh T.-J."/>
            <person name="Yu Y."/>
            <person name="Kim N.-H."/>
            <person name="Lee O.R."/>
            <person name="Lee T.-H."/>
            <person name="Bashyal P."/>
            <person name="Kim T.-S."/>
            <person name="Lee W.-H."/>
            <person name="Kawkins C."/>
            <person name="Kim C.-K."/>
            <person name="Kim J.S."/>
            <person name="Ahn B.O."/>
            <person name="Rhee S.Y."/>
            <person name="Sohng J.K."/>
        </authorList>
    </citation>
    <scope>NUCLEOTIDE SEQUENCE</scope>
    <source>
        <tissue evidence="1">Leaf</tissue>
    </source>
</reference>
<accession>A0A834TG88</accession>
<comment type="caution">
    <text evidence="1">The sequence shown here is derived from an EMBL/GenBank/DDBJ whole genome shotgun (WGS) entry which is preliminary data.</text>
</comment>
<name>A0A834TG88_9FABA</name>
<dbReference type="AlphaFoldDB" id="A0A834TG88"/>
<evidence type="ECO:0000313" key="1">
    <source>
        <dbReference type="EMBL" id="KAF7820210.1"/>
    </source>
</evidence>
<proteinExistence type="predicted"/>
<keyword evidence="2" id="KW-1185">Reference proteome</keyword>
<gene>
    <name evidence="1" type="ORF">G2W53_025665</name>
</gene>
<dbReference type="Proteomes" id="UP000634136">
    <property type="component" value="Unassembled WGS sequence"/>
</dbReference>